<name>A0A183B373_9TREM</name>
<dbReference type="PANTHER" id="PTHR24251">
    <property type="entry name" value="OVOCHYMASE-RELATED"/>
    <property type="match status" value="1"/>
</dbReference>
<dbReference type="Gene3D" id="2.60.120.290">
    <property type="entry name" value="Spermadhesin, CUB domain"/>
    <property type="match status" value="1"/>
</dbReference>
<accession>A0A183B373</accession>
<dbReference type="InterPro" id="IPR000859">
    <property type="entry name" value="CUB_dom"/>
</dbReference>
<keyword evidence="1" id="KW-0677">Repeat</keyword>
<reference evidence="5" key="1">
    <citation type="submission" date="2016-06" db="UniProtKB">
        <authorList>
            <consortium name="WormBaseParasite"/>
        </authorList>
    </citation>
    <scope>IDENTIFICATION</scope>
</reference>
<organism evidence="5">
    <name type="scientific">Echinostoma caproni</name>
    <dbReference type="NCBI Taxonomy" id="27848"/>
    <lineage>
        <taxon>Eukaryota</taxon>
        <taxon>Metazoa</taxon>
        <taxon>Spiralia</taxon>
        <taxon>Lophotrochozoa</taxon>
        <taxon>Platyhelminthes</taxon>
        <taxon>Trematoda</taxon>
        <taxon>Digenea</taxon>
        <taxon>Plagiorchiida</taxon>
        <taxon>Echinostomata</taxon>
        <taxon>Echinostomatoidea</taxon>
        <taxon>Echinostomatidae</taxon>
        <taxon>Echinostoma</taxon>
    </lineage>
</organism>
<evidence type="ECO:0000256" key="3">
    <source>
        <dbReference type="PROSITE-ProRule" id="PRU00059"/>
    </source>
</evidence>
<proteinExistence type="predicted"/>
<comment type="caution">
    <text evidence="3">Lacks conserved residue(s) required for the propagation of feature annotation.</text>
</comment>
<evidence type="ECO:0000259" key="4">
    <source>
        <dbReference type="PROSITE" id="PS01180"/>
    </source>
</evidence>
<dbReference type="CDD" id="cd00041">
    <property type="entry name" value="CUB"/>
    <property type="match status" value="1"/>
</dbReference>
<keyword evidence="2" id="KW-1015">Disulfide bond</keyword>
<dbReference type="InterPro" id="IPR035914">
    <property type="entry name" value="Sperma_CUB_dom_sf"/>
</dbReference>
<dbReference type="Pfam" id="PF00431">
    <property type="entry name" value="CUB"/>
    <property type="match status" value="1"/>
</dbReference>
<dbReference type="PROSITE" id="PS01180">
    <property type="entry name" value="CUB"/>
    <property type="match status" value="1"/>
</dbReference>
<evidence type="ECO:0000256" key="2">
    <source>
        <dbReference type="ARBA" id="ARBA00023157"/>
    </source>
</evidence>
<feature type="domain" description="CUB" evidence="4">
    <location>
        <begin position="1"/>
        <end position="108"/>
    </location>
</feature>
<sequence>LTKLQKPWKVPAQALTEATTCDYTLTGTAGKKYQLQITELKVGTSDTCTEDFVQVSFNGKFDGDTYKVCGTNAPQQPLVSTSHEIKVKFKSSLDNAATNSLTATITEVPDQGSQDPKCGEAAVDLTKLQKPWKVPAQALTEATT</sequence>
<evidence type="ECO:0000313" key="5">
    <source>
        <dbReference type="WBParaSite" id="ECPE_0001369801-mRNA-1"/>
    </source>
</evidence>
<evidence type="ECO:0000256" key="1">
    <source>
        <dbReference type="ARBA" id="ARBA00022737"/>
    </source>
</evidence>
<dbReference type="SUPFAM" id="SSF49854">
    <property type="entry name" value="Spermadhesin, CUB domain"/>
    <property type="match status" value="1"/>
</dbReference>
<dbReference type="WBParaSite" id="ECPE_0001369801-mRNA-1">
    <property type="protein sequence ID" value="ECPE_0001369801-mRNA-1"/>
    <property type="gene ID" value="ECPE_0001369801"/>
</dbReference>
<dbReference type="AlphaFoldDB" id="A0A183B373"/>
<protein>
    <submittedName>
        <fullName evidence="5">CUB domain-containing protein</fullName>
    </submittedName>
</protein>